<gene>
    <name evidence="1" type="ORF">SEV965_LOCUS17247</name>
</gene>
<dbReference type="EMBL" id="CAJNOU010000981">
    <property type="protein sequence ID" value="CAF1127763.1"/>
    <property type="molecule type" value="Genomic_DNA"/>
</dbReference>
<dbReference type="Proteomes" id="UP000663889">
    <property type="component" value="Unassembled WGS sequence"/>
</dbReference>
<evidence type="ECO:0000313" key="2">
    <source>
        <dbReference type="Proteomes" id="UP000663889"/>
    </source>
</evidence>
<dbReference type="InterPro" id="IPR036397">
    <property type="entry name" value="RNaseH_sf"/>
</dbReference>
<proteinExistence type="predicted"/>
<dbReference type="GO" id="GO:0003676">
    <property type="term" value="F:nucleic acid binding"/>
    <property type="evidence" value="ECO:0007669"/>
    <property type="project" value="InterPro"/>
</dbReference>
<accession>A0A814R1Z3</accession>
<dbReference type="AlphaFoldDB" id="A0A814R1Z3"/>
<evidence type="ECO:0000313" key="1">
    <source>
        <dbReference type="EMBL" id="CAF1127763.1"/>
    </source>
</evidence>
<name>A0A814R1Z3_9BILA</name>
<dbReference type="Gene3D" id="2.20.25.240">
    <property type="match status" value="1"/>
</dbReference>
<reference evidence="1" key="1">
    <citation type="submission" date="2021-02" db="EMBL/GenBank/DDBJ databases">
        <authorList>
            <person name="Nowell W R."/>
        </authorList>
    </citation>
    <scope>NUCLEOTIDE SEQUENCE</scope>
</reference>
<sequence>MSTVNCDSFSKFTTQTGNDGIMFKNYHFGLKRTNKCGTQMWICTHRSCNASITTREDSIVKTSSIKSDGTHEFQHPPKMDLKVYECIRSIKRRIEEEPTAPVSLLYEQQVKKFRRENGSAGSVPIFDRVKSSLYEYRSSMQPPIPKTLSSIIVPHRLTRTLMDQNFLFCHNRLASILGFASPMAIQLLGANEHWNSDETFRTAPKLFYKIYSIHVWDDFSMKPVIYAALPNKKFDTYDIFLNELNMYAKSYDDEVRRQISNILMLPLLPPEEIDLAFADIIEDLSSINEKFLKLTDYILRTYIEEVLFPPCFWNLFSLIGVRPKTNNHLEVYHGQLNSHCQTHPNLWAWIRYVQESEESTMVRVEQEHAQQWSTRPKRLTSVTNENILIQAKQDYLDGLLDLKYYQQRLRSLGYRYINVFDTFDKDDLDYEPQQISASTICHHFHEYGYRNVLPRTTHMLTSDDRKRRVQWTKQHQNDDFKRTIFTNESSFQLFRNTIRRWTKHRKNESKCALKNRQQVHIWGTDNDPKHRSNICKQFISDNVPELLDWSSNSSDVNPIENIWSIVKRKVEKRKPKNIDELELFLAGEFKNTEINVVKNCVMSMKNQCLSLISSKGERIKY</sequence>
<dbReference type="Gene3D" id="3.30.420.10">
    <property type="entry name" value="Ribonuclease H-like superfamily/Ribonuclease H"/>
    <property type="match status" value="1"/>
</dbReference>
<protein>
    <submittedName>
        <fullName evidence="1">Uncharacterized protein</fullName>
    </submittedName>
</protein>
<organism evidence="1 2">
    <name type="scientific">Rotaria sordida</name>
    <dbReference type="NCBI Taxonomy" id="392033"/>
    <lineage>
        <taxon>Eukaryota</taxon>
        <taxon>Metazoa</taxon>
        <taxon>Spiralia</taxon>
        <taxon>Gnathifera</taxon>
        <taxon>Rotifera</taxon>
        <taxon>Eurotatoria</taxon>
        <taxon>Bdelloidea</taxon>
        <taxon>Philodinida</taxon>
        <taxon>Philodinidae</taxon>
        <taxon>Rotaria</taxon>
    </lineage>
</organism>
<comment type="caution">
    <text evidence="1">The sequence shown here is derived from an EMBL/GenBank/DDBJ whole genome shotgun (WGS) entry which is preliminary data.</text>
</comment>